<feature type="transmembrane region" description="Helical" evidence="7">
    <location>
        <begin position="249"/>
        <end position="270"/>
    </location>
</feature>
<keyword evidence="9" id="KW-1185">Reference proteome</keyword>
<feature type="transmembrane region" description="Helical" evidence="7">
    <location>
        <begin position="316"/>
        <end position="342"/>
    </location>
</feature>
<feature type="transmembrane region" description="Helical" evidence="7">
    <location>
        <begin position="71"/>
        <end position="92"/>
    </location>
</feature>
<dbReference type="EMBL" id="MCGO01000006">
    <property type="protein sequence ID" value="ORY50760.1"/>
    <property type="molecule type" value="Genomic_DNA"/>
</dbReference>
<feature type="transmembrane region" description="Helical" evidence="7">
    <location>
        <begin position="6"/>
        <end position="27"/>
    </location>
</feature>
<feature type="transmembrane region" description="Helical" evidence="7">
    <location>
        <begin position="387"/>
        <end position="407"/>
    </location>
</feature>
<dbReference type="InterPro" id="IPR003370">
    <property type="entry name" value="Chromate_transpt"/>
</dbReference>
<dbReference type="GO" id="GO:0015109">
    <property type="term" value="F:chromate transmembrane transporter activity"/>
    <property type="evidence" value="ECO:0007669"/>
    <property type="project" value="InterPro"/>
</dbReference>
<evidence type="ECO:0000256" key="5">
    <source>
        <dbReference type="ARBA" id="ARBA00022989"/>
    </source>
</evidence>
<dbReference type="OrthoDB" id="2160638at2759"/>
<comment type="subcellular location">
    <subcellularLocation>
        <location evidence="1">Cell membrane</location>
        <topology evidence="1">Multi-pass membrane protein</topology>
    </subcellularLocation>
</comment>
<evidence type="ECO:0000313" key="8">
    <source>
        <dbReference type="EMBL" id="ORY50760.1"/>
    </source>
</evidence>
<evidence type="ECO:0000256" key="4">
    <source>
        <dbReference type="ARBA" id="ARBA00022692"/>
    </source>
</evidence>
<evidence type="ECO:0000256" key="3">
    <source>
        <dbReference type="ARBA" id="ARBA00022475"/>
    </source>
</evidence>
<evidence type="ECO:0000256" key="7">
    <source>
        <dbReference type="SAM" id="Phobius"/>
    </source>
</evidence>
<evidence type="ECO:0000256" key="2">
    <source>
        <dbReference type="ARBA" id="ARBA00005262"/>
    </source>
</evidence>
<gene>
    <name evidence="8" type="ORF">BCR33DRAFT_733979</name>
</gene>
<dbReference type="PIRSF" id="PIRSF004810">
    <property type="entry name" value="ChrA"/>
    <property type="match status" value="1"/>
</dbReference>
<keyword evidence="4 7" id="KW-0812">Transmembrane</keyword>
<feature type="transmembrane region" description="Helical" evidence="7">
    <location>
        <begin position="354"/>
        <end position="375"/>
    </location>
</feature>
<comment type="similarity">
    <text evidence="2">Belongs to the chromate ion transporter (CHR) (TC 2.A.51) family.</text>
</comment>
<evidence type="ECO:0000256" key="6">
    <source>
        <dbReference type="ARBA" id="ARBA00023136"/>
    </source>
</evidence>
<evidence type="ECO:0000256" key="1">
    <source>
        <dbReference type="ARBA" id="ARBA00004651"/>
    </source>
</evidence>
<dbReference type="PANTHER" id="PTHR33567">
    <property type="entry name" value="CHROMATE ION TRANSPORTER (EUROFUNG)"/>
    <property type="match status" value="1"/>
</dbReference>
<dbReference type="InterPro" id="IPR014047">
    <property type="entry name" value="Chr_Tranpt_l_chain"/>
</dbReference>
<keyword evidence="5 7" id="KW-1133">Transmembrane helix</keyword>
<sequence>MVNYLPLGYITFGGPQAHIALLLDLFVTKKKWLSEEMFTELYAISNALPGPASTQLAFTVALIRGGVIPGILAFIVWSIPGGIVMGAVGYGVGQIGATSELPTSVLYIERSLAAVSIALVAQAAKQLVGKLMVDKISCTLAAIAVVLVINFTSTAWLIPLIMFCGGLVTYLEGEAPGWIAKYKEQKKKRDEEATFRPADVVAGSTENLVSSTADAIQPIQPVSAPQKVVTPAPEPKQDLHIYFSYSMKAGAVLIVLFFILLILAAVLRSYDINQPINILSTFYFVGAIIFGGGPVVVPLLYQYVVSSTNWLTPTEFLMGFAIINIMPGPNFNFAAFCGALAFRQNGWTTFVGAFLAWVGIFLPGLLIKAGVLPIWRHYRDLPVLKKIFKGLNSVAVGLLVAAVYLLWMKAIALSSNKVASLGEYSGWTGVMVVAFLAMDTWKIQPWWVVGAGAIVGALSWVIDGRP</sequence>
<feature type="transmembrane region" description="Helical" evidence="7">
    <location>
        <begin position="104"/>
        <end position="124"/>
    </location>
</feature>
<dbReference type="Proteomes" id="UP000193642">
    <property type="component" value="Unassembled WGS sequence"/>
</dbReference>
<dbReference type="Pfam" id="PF02417">
    <property type="entry name" value="Chromate_transp"/>
    <property type="match status" value="2"/>
</dbReference>
<keyword evidence="6 7" id="KW-0472">Membrane</keyword>
<name>A0A1Y2CUM9_9FUNG</name>
<feature type="transmembrane region" description="Helical" evidence="7">
    <location>
        <begin position="136"/>
        <end position="158"/>
    </location>
</feature>
<proteinExistence type="inferred from homology"/>
<dbReference type="PANTHER" id="PTHR33567:SF3">
    <property type="entry name" value="CHROMATE ION TRANSPORTER (EUROFUNG)"/>
    <property type="match status" value="1"/>
</dbReference>
<reference evidence="8 9" key="1">
    <citation type="submission" date="2016-07" db="EMBL/GenBank/DDBJ databases">
        <title>Pervasive Adenine N6-methylation of Active Genes in Fungi.</title>
        <authorList>
            <consortium name="DOE Joint Genome Institute"/>
            <person name="Mondo S.J."/>
            <person name="Dannebaum R.O."/>
            <person name="Kuo R.C."/>
            <person name="Labutti K."/>
            <person name="Haridas S."/>
            <person name="Kuo A."/>
            <person name="Salamov A."/>
            <person name="Ahrendt S.R."/>
            <person name="Lipzen A."/>
            <person name="Sullivan W."/>
            <person name="Andreopoulos W.B."/>
            <person name="Clum A."/>
            <person name="Lindquist E."/>
            <person name="Daum C."/>
            <person name="Ramamoorthy G.K."/>
            <person name="Gryganskyi A."/>
            <person name="Culley D."/>
            <person name="Magnuson J.K."/>
            <person name="James T.Y."/>
            <person name="O'Malley M.A."/>
            <person name="Stajich J.E."/>
            <person name="Spatafora J.W."/>
            <person name="Visel A."/>
            <person name="Grigoriev I.V."/>
        </authorList>
    </citation>
    <scope>NUCLEOTIDE SEQUENCE [LARGE SCALE GENOMIC DNA]</scope>
    <source>
        <strain evidence="8 9">JEL800</strain>
    </source>
</reference>
<organism evidence="8 9">
    <name type="scientific">Rhizoclosmatium globosum</name>
    <dbReference type="NCBI Taxonomy" id="329046"/>
    <lineage>
        <taxon>Eukaryota</taxon>
        <taxon>Fungi</taxon>
        <taxon>Fungi incertae sedis</taxon>
        <taxon>Chytridiomycota</taxon>
        <taxon>Chytridiomycota incertae sedis</taxon>
        <taxon>Chytridiomycetes</taxon>
        <taxon>Chytridiales</taxon>
        <taxon>Chytriomycetaceae</taxon>
        <taxon>Rhizoclosmatium</taxon>
    </lineage>
</organism>
<dbReference type="STRING" id="329046.A0A1Y2CUM9"/>
<dbReference type="GO" id="GO:0005886">
    <property type="term" value="C:plasma membrane"/>
    <property type="evidence" value="ECO:0007669"/>
    <property type="project" value="UniProtKB-SubCell"/>
</dbReference>
<feature type="transmembrane region" description="Helical" evidence="7">
    <location>
        <begin position="444"/>
        <end position="462"/>
    </location>
</feature>
<protein>
    <submittedName>
        <fullName evidence="8">Chromate transporter</fullName>
    </submittedName>
</protein>
<evidence type="ECO:0000313" key="9">
    <source>
        <dbReference type="Proteomes" id="UP000193642"/>
    </source>
</evidence>
<keyword evidence="3" id="KW-1003">Cell membrane</keyword>
<accession>A0A1Y2CUM9</accession>
<comment type="caution">
    <text evidence="8">The sequence shown here is derived from an EMBL/GenBank/DDBJ whole genome shotgun (WGS) entry which is preliminary data.</text>
</comment>
<feature type="transmembrane region" description="Helical" evidence="7">
    <location>
        <begin position="419"/>
        <end position="438"/>
    </location>
</feature>
<feature type="transmembrane region" description="Helical" evidence="7">
    <location>
        <begin position="282"/>
        <end position="304"/>
    </location>
</feature>
<dbReference type="AlphaFoldDB" id="A0A1Y2CUM9"/>